<feature type="compositionally biased region" description="Pro residues" evidence="1">
    <location>
        <begin position="36"/>
        <end position="52"/>
    </location>
</feature>
<dbReference type="GeneTree" id="ENSGT01010000229582"/>
<dbReference type="Ensembl" id="ENSPTXT00000004778.1">
    <property type="protein sequence ID" value="ENSPTXP00000004646.1"/>
    <property type="gene ID" value="ENSPTXG00000003405.1"/>
</dbReference>
<evidence type="ECO:0000313" key="2">
    <source>
        <dbReference type="Ensembl" id="ENSPTXP00000004646.1"/>
    </source>
</evidence>
<name>A0A670XYK5_PSETE</name>
<dbReference type="AlphaFoldDB" id="A0A670XYK5"/>
<feature type="compositionally biased region" description="Basic and acidic residues" evidence="1">
    <location>
        <begin position="116"/>
        <end position="125"/>
    </location>
</feature>
<keyword evidence="3" id="KW-1185">Reference proteome</keyword>
<proteinExistence type="predicted"/>
<protein>
    <submittedName>
        <fullName evidence="2">Uncharacterized protein</fullName>
    </submittedName>
</protein>
<reference evidence="2" key="2">
    <citation type="submission" date="2025-09" db="UniProtKB">
        <authorList>
            <consortium name="Ensembl"/>
        </authorList>
    </citation>
    <scope>IDENTIFICATION</scope>
</reference>
<organism evidence="2 3">
    <name type="scientific">Pseudonaja textilis</name>
    <name type="common">Eastern brown snake</name>
    <dbReference type="NCBI Taxonomy" id="8673"/>
    <lineage>
        <taxon>Eukaryota</taxon>
        <taxon>Metazoa</taxon>
        <taxon>Chordata</taxon>
        <taxon>Craniata</taxon>
        <taxon>Vertebrata</taxon>
        <taxon>Euteleostomi</taxon>
        <taxon>Lepidosauria</taxon>
        <taxon>Squamata</taxon>
        <taxon>Bifurcata</taxon>
        <taxon>Unidentata</taxon>
        <taxon>Episquamata</taxon>
        <taxon>Toxicofera</taxon>
        <taxon>Serpentes</taxon>
        <taxon>Colubroidea</taxon>
        <taxon>Elapidae</taxon>
        <taxon>Hydrophiinae</taxon>
        <taxon>Pseudonaja</taxon>
    </lineage>
</organism>
<accession>A0A670XYK5</accession>
<feature type="region of interest" description="Disordered" evidence="1">
    <location>
        <begin position="30"/>
        <end position="72"/>
    </location>
</feature>
<feature type="region of interest" description="Disordered" evidence="1">
    <location>
        <begin position="106"/>
        <end position="125"/>
    </location>
</feature>
<reference evidence="2" key="1">
    <citation type="submission" date="2025-08" db="UniProtKB">
        <authorList>
            <consortium name="Ensembl"/>
        </authorList>
    </citation>
    <scope>IDENTIFICATION</scope>
</reference>
<sequence>MATRVLSMSARLGPEEPVFAQLKPVLGGREGSIFAPPAPEELKPPPAPPQPPSGARMPGEEMVQVRRRPPVRDWRRRGRRLWDRVPRGMGKGRVAAPAAGLLGCGPGLGRARAGWGRRESERKGK</sequence>
<evidence type="ECO:0000256" key="1">
    <source>
        <dbReference type="SAM" id="MobiDB-lite"/>
    </source>
</evidence>
<evidence type="ECO:0000313" key="3">
    <source>
        <dbReference type="Proteomes" id="UP000472273"/>
    </source>
</evidence>
<dbReference type="Proteomes" id="UP000472273">
    <property type="component" value="Unplaced"/>
</dbReference>